<keyword evidence="8 11" id="KW-0472">Membrane</keyword>
<evidence type="ECO:0000256" key="11">
    <source>
        <dbReference type="SAM" id="Phobius"/>
    </source>
</evidence>
<evidence type="ECO:0000256" key="1">
    <source>
        <dbReference type="ARBA" id="ARBA00004377"/>
    </source>
</evidence>
<evidence type="ECO:0000313" key="12">
    <source>
        <dbReference type="EMBL" id="MBU2712200.1"/>
    </source>
</evidence>
<feature type="transmembrane region" description="Helical" evidence="11">
    <location>
        <begin position="25"/>
        <end position="46"/>
    </location>
</feature>
<dbReference type="InterPro" id="IPR002416">
    <property type="entry name" value="T2SS_protein-GspH"/>
</dbReference>
<keyword evidence="5" id="KW-0997">Cell inner membrane</keyword>
<dbReference type="EMBL" id="JAGSOY010000032">
    <property type="protein sequence ID" value="MBU2712200.1"/>
    <property type="molecule type" value="Genomic_DNA"/>
</dbReference>
<accession>A0ABS5ZG18</accession>
<evidence type="ECO:0000256" key="3">
    <source>
        <dbReference type="ARBA" id="ARBA00022475"/>
    </source>
</evidence>
<keyword evidence="4" id="KW-0488">Methylation</keyword>
<dbReference type="NCBIfam" id="TIGR01708">
    <property type="entry name" value="typeII_sec_gspH"/>
    <property type="match status" value="1"/>
</dbReference>
<comment type="subcellular location">
    <subcellularLocation>
        <location evidence="1">Cell inner membrane</location>
        <topology evidence="1">Single-pass membrane protein</topology>
    </subcellularLocation>
</comment>
<sequence length="210" mass="24167">MHSLFKSVVVNVHHSSSLLKNDQRGFTLIELLVVLVIIGVMVSLTVMSMGDGSRDREIRQLLGNLQTVFSETSLAAVYQQRQYGLVVTDQQLSLLTCTQENWQCQKTDEQPFTSITLPDGLVFRLLLDDREDYWQPPTMRKKEAEEDAEEDSHNSTSRDKDKDRVTPHIVFLSSYEVTPFRLVIINEQQQTEREWMITTDGTAGFEIKER</sequence>
<dbReference type="SUPFAM" id="SSF54523">
    <property type="entry name" value="Pili subunits"/>
    <property type="match status" value="1"/>
</dbReference>
<dbReference type="Pfam" id="PF07963">
    <property type="entry name" value="N_methyl"/>
    <property type="match status" value="1"/>
</dbReference>
<evidence type="ECO:0000256" key="5">
    <source>
        <dbReference type="ARBA" id="ARBA00022519"/>
    </source>
</evidence>
<keyword evidence="13" id="KW-1185">Reference proteome</keyword>
<name>A0ABS5ZG18_9GAMM</name>
<dbReference type="Gene3D" id="3.55.40.10">
    <property type="entry name" value="minor pseudopilin epsh domain"/>
    <property type="match status" value="1"/>
</dbReference>
<evidence type="ECO:0000256" key="2">
    <source>
        <dbReference type="ARBA" id="ARBA00021549"/>
    </source>
</evidence>
<dbReference type="Proteomes" id="UP000690515">
    <property type="component" value="Unassembled WGS sequence"/>
</dbReference>
<evidence type="ECO:0000256" key="7">
    <source>
        <dbReference type="ARBA" id="ARBA00022989"/>
    </source>
</evidence>
<feature type="compositionally biased region" description="Basic and acidic residues" evidence="10">
    <location>
        <begin position="151"/>
        <end position="163"/>
    </location>
</feature>
<organism evidence="12 13">
    <name type="scientific">Zooshikella harenae</name>
    <dbReference type="NCBI Taxonomy" id="2827238"/>
    <lineage>
        <taxon>Bacteria</taxon>
        <taxon>Pseudomonadati</taxon>
        <taxon>Pseudomonadota</taxon>
        <taxon>Gammaproteobacteria</taxon>
        <taxon>Oceanospirillales</taxon>
        <taxon>Zooshikellaceae</taxon>
        <taxon>Zooshikella</taxon>
    </lineage>
</organism>
<dbReference type="InterPro" id="IPR012902">
    <property type="entry name" value="N_methyl_site"/>
</dbReference>
<feature type="region of interest" description="Disordered" evidence="10">
    <location>
        <begin position="137"/>
        <end position="163"/>
    </location>
</feature>
<keyword evidence="7 11" id="KW-1133">Transmembrane helix</keyword>
<dbReference type="PRINTS" id="PR00885">
    <property type="entry name" value="BCTERIALGSPH"/>
</dbReference>
<evidence type="ECO:0000256" key="4">
    <source>
        <dbReference type="ARBA" id="ARBA00022481"/>
    </source>
</evidence>
<dbReference type="InterPro" id="IPR045584">
    <property type="entry name" value="Pilin-like"/>
</dbReference>
<keyword evidence="6 11" id="KW-0812">Transmembrane</keyword>
<comment type="caution">
    <text evidence="12">The sequence shown here is derived from an EMBL/GenBank/DDBJ whole genome shotgun (WGS) entry which is preliminary data.</text>
</comment>
<keyword evidence="3" id="KW-1003">Cell membrane</keyword>
<dbReference type="NCBIfam" id="TIGR02532">
    <property type="entry name" value="IV_pilin_GFxxxE"/>
    <property type="match status" value="1"/>
</dbReference>
<evidence type="ECO:0000256" key="10">
    <source>
        <dbReference type="SAM" id="MobiDB-lite"/>
    </source>
</evidence>
<dbReference type="PROSITE" id="PS00409">
    <property type="entry name" value="PROKAR_NTER_METHYL"/>
    <property type="match status" value="1"/>
</dbReference>
<gene>
    <name evidence="12" type="primary">gspH</name>
    <name evidence="12" type="ORF">KCG35_14130</name>
</gene>
<evidence type="ECO:0000256" key="9">
    <source>
        <dbReference type="ARBA" id="ARBA00030775"/>
    </source>
</evidence>
<dbReference type="InterPro" id="IPR049875">
    <property type="entry name" value="TypeII_GspH"/>
</dbReference>
<evidence type="ECO:0000256" key="6">
    <source>
        <dbReference type="ARBA" id="ARBA00022692"/>
    </source>
</evidence>
<protein>
    <recommendedName>
        <fullName evidence="2">Type II secretion system protein H</fullName>
    </recommendedName>
    <alternativeName>
        <fullName evidence="9">General secretion pathway protein H</fullName>
    </alternativeName>
</protein>
<reference evidence="12 13" key="1">
    <citation type="submission" date="2021-04" db="EMBL/GenBank/DDBJ databases">
        <authorList>
            <person name="Pira H."/>
            <person name="Risdian C."/>
            <person name="Wink J."/>
        </authorList>
    </citation>
    <scope>NUCLEOTIDE SEQUENCE [LARGE SCALE GENOMIC DNA]</scope>
    <source>
        <strain evidence="12 13">WH53</strain>
    </source>
</reference>
<proteinExistence type="predicted"/>
<evidence type="ECO:0000313" key="13">
    <source>
        <dbReference type="Proteomes" id="UP000690515"/>
    </source>
</evidence>
<evidence type="ECO:0000256" key="8">
    <source>
        <dbReference type="ARBA" id="ARBA00023136"/>
    </source>
</evidence>